<sequence>MRVLSFIVSLSILLGTHYVAAALTWKTFDISSVLVEESKGVTYLDFEGNQQPLESIAKNAGANSIKIRVWVNPSDGNYGLDYGIKLGKRATAAGLSVILNLHYSDTWADPGHQTKPAAWAKLNTGDLVTTLKGYTRDVANAFHDAGVDVTLISIGNEVRAGMLWPTGKYDQMKNLAKLLTSASEGVKDSKFGSRAKVMIHLDEGYSWSTQEWFYDGIIKAGFSMSNVDVQGVSYYPFWDPTDSTLENFKSTLNNMANKYGKTIVVSETDWPIKCSQGASRIPPSLRSIPFSADGQVQWMKKVAQVLEGVPRGLGKGLMYWEPGWIDNWSLGSPCEDGGTMFEVTWSGSAATARPRS</sequence>
<evidence type="ECO:0000256" key="2">
    <source>
        <dbReference type="ARBA" id="ARBA00010687"/>
    </source>
</evidence>
<dbReference type="GO" id="GO:0015926">
    <property type="term" value="F:glucosidase activity"/>
    <property type="evidence" value="ECO:0007669"/>
    <property type="project" value="InterPro"/>
</dbReference>
<evidence type="ECO:0000256" key="4">
    <source>
        <dbReference type="ARBA" id="ARBA00022801"/>
    </source>
</evidence>
<evidence type="ECO:0000313" key="8">
    <source>
        <dbReference type="Proteomes" id="UP000504638"/>
    </source>
</evidence>
<evidence type="ECO:0000313" key="9">
    <source>
        <dbReference type="RefSeq" id="XP_033534031.1"/>
    </source>
</evidence>
<evidence type="ECO:0000256" key="5">
    <source>
        <dbReference type="ARBA" id="ARBA00023295"/>
    </source>
</evidence>
<protein>
    <recommendedName>
        <fullName evidence="3 6">Arabinogalactan endo-beta-1,4-galactanase</fullName>
        <ecNumber evidence="3 6">3.2.1.89</ecNumber>
    </recommendedName>
</protein>
<name>A0A6G1G3A4_9PEZI</name>
<keyword evidence="5 6" id="KW-0326">Glycosidase</keyword>
<organism evidence="7">
    <name type="scientific">Eremomyces bilateralis CBS 781.70</name>
    <dbReference type="NCBI Taxonomy" id="1392243"/>
    <lineage>
        <taxon>Eukaryota</taxon>
        <taxon>Fungi</taxon>
        <taxon>Dikarya</taxon>
        <taxon>Ascomycota</taxon>
        <taxon>Pezizomycotina</taxon>
        <taxon>Dothideomycetes</taxon>
        <taxon>Dothideomycetes incertae sedis</taxon>
        <taxon>Eremomycetales</taxon>
        <taxon>Eremomycetaceae</taxon>
        <taxon>Eremomyces</taxon>
    </lineage>
</organism>
<accession>A0A6G1G3A4</accession>
<dbReference type="GeneID" id="54418135"/>
<feature type="chain" id="PRO_5044517659" description="Arabinogalactan endo-beta-1,4-galactanase" evidence="6">
    <location>
        <begin position="22"/>
        <end position="356"/>
    </location>
</feature>
<proteinExistence type="inferred from homology"/>
<comment type="catalytic activity">
    <reaction evidence="1 6">
        <text>The enzyme specifically hydrolyzes (1-&gt;4)-beta-D-galactosidic linkages in type I arabinogalactans.</text>
        <dbReference type="EC" id="3.2.1.89"/>
    </reaction>
</comment>
<dbReference type="Pfam" id="PF07745">
    <property type="entry name" value="Glyco_hydro_53"/>
    <property type="match status" value="1"/>
</dbReference>
<dbReference type="Gene3D" id="3.20.20.80">
    <property type="entry name" value="Glycosidases"/>
    <property type="match status" value="1"/>
</dbReference>
<dbReference type="AlphaFoldDB" id="A0A6G1G3A4"/>
<keyword evidence="6" id="KW-0732">Signal</keyword>
<keyword evidence="4 6" id="KW-0378">Hydrolase</keyword>
<evidence type="ECO:0000256" key="6">
    <source>
        <dbReference type="RuleBase" id="RU361192"/>
    </source>
</evidence>
<dbReference type="OrthoDB" id="110914at2759"/>
<evidence type="ECO:0000313" key="7">
    <source>
        <dbReference type="EMBL" id="KAF1812400.1"/>
    </source>
</evidence>
<dbReference type="EC" id="3.2.1.89" evidence="3 6"/>
<keyword evidence="8" id="KW-1185">Reference proteome</keyword>
<dbReference type="GO" id="GO:0045490">
    <property type="term" value="P:pectin catabolic process"/>
    <property type="evidence" value="ECO:0007669"/>
    <property type="project" value="TreeGrafter"/>
</dbReference>
<gene>
    <name evidence="7 9" type="ORF">P152DRAFT_436657</name>
</gene>
<reference evidence="9" key="3">
    <citation type="submission" date="2025-04" db="UniProtKB">
        <authorList>
            <consortium name="RefSeq"/>
        </authorList>
    </citation>
    <scope>IDENTIFICATION</scope>
    <source>
        <strain evidence="9">CBS 781.70</strain>
    </source>
</reference>
<dbReference type="EMBL" id="ML975158">
    <property type="protein sequence ID" value="KAF1812400.1"/>
    <property type="molecule type" value="Genomic_DNA"/>
</dbReference>
<reference evidence="9" key="2">
    <citation type="submission" date="2020-04" db="EMBL/GenBank/DDBJ databases">
        <authorList>
            <consortium name="NCBI Genome Project"/>
        </authorList>
    </citation>
    <scope>NUCLEOTIDE SEQUENCE</scope>
    <source>
        <strain evidence="9">CBS 781.70</strain>
    </source>
</reference>
<dbReference type="Proteomes" id="UP000504638">
    <property type="component" value="Unplaced"/>
</dbReference>
<dbReference type="GO" id="GO:0031218">
    <property type="term" value="F:arabinogalactan endo-1,4-beta-galactosidase activity"/>
    <property type="evidence" value="ECO:0007669"/>
    <property type="project" value="UniProtKB-EC"/>
</dbReference>
<feature type="signal peptide" evidence="6">
    <location>
        <begin position="1"/>
        <end position="21"/>
    </location>
</feature>
<dbReference type="SUPFAM" id="SSF51445">
    <property type="entry name" value="(Trans)glycosidases"/>
    <property type="match status" value="1"/>
</dbReference>
<dbReference type="InterPro" id="IPR017853">
    <property type="entry name" value="GH"/>
</dbReference>
<dbReference type="InterPro" id="IPR011683">
    <property type="entry name" value="Glyco_hydro_53"/>
</dbReference>
<dbReference type="RefSeq" id="XP_033534031.1">
    <property type="nucleotide sequence ID" value="XM_033677565.1"/>
</dbReference>
<comment type="similarity">
    <text evidence="2 6">Belongs to the glycosyl hydrolase 53 family.</text>
</comment>
<dbReference type="PANTHER" id="PTHR34983">
    <property type="entry name" value="ARABINOGALACTAN ENDO-BETA-1,4-GALACTANASE A"/>
    <property type="match status" value="1"/>
</dbReference>
<reference evidence="7 9" key="1">
    <citation type="submission" date="2020-01" db="EMBL/GenBank/DDBJ databases">
        <authorList>
            <consortium name="DOE Joint Genome Institute"/>
            <person name="Haridas S."/>
            <person name="Albert R."/>
            <person name="Binder M."/>
            <person name="Bloem J."/>
            <person name="Labutti K."/>
            <person name="Salamov A."/>
            <person name="Andreopoulos B."/>
            <person name="Baker S.E."/>
            <person name="Barry K."/>
            <person name="Bills G."/>
            <person name="Bluhm B.H."/>
            <person name="Cannon C."/>
            <person name="Castanera R."/>
            <person name="Culley D.E."/>
            <person name="Daum C."/>
            <person name="Ezra D."/>
            <person name="Gonzalez J.B."/>
            <person name="Henrissat B."/>
            <person name="Kuo A."/>
            <person name="Liang C."/>
            <person name="Lipzen A."/>
            <person name="Lutzoni F."/>
            <person name="Magnuson J."/>
            <person name="Mondo S."/>
            <person name="Nolan M."/>
            <person name="Ohm R."/>
            <person name="Pangilinan J."/>
            <person name="Park H.-J."/>
            <person name="Ramirez L."/>
            <person name="Alfaro M."/>
            <person name="Sun H."/>
            <person name="Tritt A."/>
            <person name="Yoshinaga Y."/>
            <person name="Zwiers L.-H."/>
            <person name="Turgeon B.G."/>
            <person name="Goodwin S.B."/>
            <person name="Spatafora J.W."/>
            <person name="Crous P.W."/>
            <person name="Grigoriev I.V."/>
        </authorList>
    </citation>
    <scope>NUCLEOTIDE SEQUENCE</scope>
    <source>
        <strain evidence="7 9">CBS 781.70</strain>
    </source>
</reference>
<evidence type="ECO:0000256" key="1">
    <source>
        <dbReference type="ARBA" id="ARBA00001695"/>
    </source>
</evidence>
<dbReference type="PANTHER" id="PTHR34983:SF1">
    <property type="entry name" value="ARABINOGALACTAN ENDO-BETA-1,4-GALACTANASE A"/>
    <property type="match status" value="1"/>
</dbReference>
<evidence type="ECO:0000256" key="3">
    <source>
        <dbReference type="ARBA" id="ARBA00012556"/>
    </source>
</evidence>